<reference evidence="1 2" key="1">
    <citation type="submission" date="2014-12" db="EMBL/GenBank/DDBJ databases">
        <title>Comparative genomics of the lactic acid bacteria isolated from the honey bee gut.</title>
        <authorList>
            <person name="Ellegaard K.M."/>
            <person name="Tamarit D."/>
            <person name="Javelind E."/>
            <person name="Olofsson T."/>
            <person name="Andersson S.G."/>
            <person name="Vasquez A."/>
        </authorList>
    </citation>
    <scope>NUCLEOTIDE SEQUENCE [LARGE SCALE GENOMIC DNA]</scope>
    <source>
        <strain evidence="1 2">Biut2</strain>
    </source>
</reference>
<evidence type="ECO:0000313" key="2">
    <source>
        <dbReference type="Proteomes" id="UP000033533"/>
    </source>
</evidence>
<dbReference type="InterPro" id="IPR029062">
    <property type="entry name" value="Class_I_gatase-like"/>
</dbReference>
<dbReference type="CDD" id="cd01745">
    <property type="entry name" value="GATase1_2"/>
    <property type="match status" value="1"/>
</dbReference>
<dbReference type="GO" id="GO:0033969">
    <property type="term" value="F:gamma-glutamyl-gamma-aminobutyrate hydrolase activity"/>
    <property type="evidence" value="ECO:0007669"/>
    <property type="project" value="TreeGrafter"/>
</dbReference>
<dbReference type="Pfam" id="PF07722">
    <property type="entry name" value="Peptidase_C26"/>
    <property type="match status" value="1"/>
</dbReference>
<dbReference type="Proteomes" id="UP000033533">
    <property type="component" value="Unassembled WGS sequence"/>
</dbReference>
<dbReference type="AlphaFoldDB" id="A0A0F4L670"/>
<protein>
    <submittedName>
        <fullName evidence="1">Putative gamma-glutamyl-gamma-aminobutyrate hydrolase</fullName>
    </submittedName>
</protein>
<dbReference type="GO" id="GO:0006598">
    <property type="term" value="P:polyamine catabolic process"/>
    <property type="evidence" value="ECO:0007669"/>
    <property type="project" value="TreeGrafter"/>
</dbReference>
<dbReference type="PANTHER" id="PTHR43235">
    <property type="entry name" value="GLUTAMINE AMIDOTRANSFERASE PB2B2.05-RELATED"/>
    <property type="match status" value="1"/>
</dbReference>
<sequence>MTKPIIGIAGSEMIDSGGMFPGYRRSYVNEDYVDSIVKNGGIPFIIPFTENDDIIKSQMEYVQGLILSGGHDVDPHLYGEELSPKIGPIWPERDHFDMLLLKIAEESNKPVLGVCRGAQIINVAHGGSLYQDISYRSEQTLKHEQGHTPDLPTHKVTIKENSLLAKTLGKTECMVNSFHHQLIKDIAPDLLEVADASDGVPEGLENKQGTVLAIQWHPEMLHNNPNTKYMNNLFKFVVENAK</sequence>
<dbReference type="EMBL" id="JXBY01000029">
    <property type="protein sequence ID" value="KJY54140.1"/>
    <property type="molecule type" value="Genomic_DNA"/>
</dbReference>
<dbReference type="HOGENOM" id="CLU_030756_2_1_9"/>
<dbReference type="SUPFAM" id="SSF52317">
    <property type="entry name" value="Class I glutamine amidotransferase-like"/>
    <property type="match status" value="1"/>
</dbReference>
<keyword evidence="1" id="KW-0378">Hydrolase</keyword>
<name>A0A0F4L670_9LACO</name>
<organism evidence="1 2">
    <name type="scientific">Lactobacillus kullabergensis</name>
    <dbReference type="NCBI Taxonomy" id="1218493"/>
    <lineage>
        <taxon>Bacteria</taxon>
        <taxon>Bacillati</taxon>
        <taxon>Bacillota</taxon>
        <taxon>Bacilli</taxon>
        <taxon>Lactobacillales</taxon>
        <taxon>Lactobacillaceae</taxon>
        <taxon>Lactobacillus</taxon>
    </lineage>
</organism>
<dbReference type="PROSITE" id="PS51273">
    <property type="entry name" value="GATASE_TYPE_1"/>
    <property type="match status" value="1"/>
</dbReference>
<gene>
    <name evidence="1" type="primary">puuD</name>
    <name evidence="1" type="ORF">JF76_18490</name>
</gene>
<dbReference type="GO" id="GO:0005829">
    <property type="term" value="C:cytosol"/>
    <property type="evidence" value="ECO:0007669"/>
    <property type="project" value="TreeGrafter"/>
</dbReference>
<dbReference type="PANTHER" id="PTHR43235:SF1">
    <property type="entry name" value="GLUTAMINE AMIDOTRANSFERASE PB2B2.05-RELATED"/>
    <property type="match status" value="1"/>
</dbReference>
<dbReference type="OrthoDB" id="9813383at2"/>
<comment type="caution">
    <text evidence="1">The sequence shown here is derived from an EMBL/GenBank/DDBJ whole genome shotgun (WGS) entry which is preliminary data.</text>
</comment>
<accession>A0A0F4L670</accession>
<dbReference type="Gene3D" id="3.40.50.880">
    <property type="match status" value="1"/>
</dbReference>
<evidence type="ECO:0000313" key="1">
    <source>
        <dbReference type="EMBL" id="KJY54140.1"/>
    </source>
</evidence>
<dbReference type="RefSeq" id="WP_045928795.1">
    <property type="nucleotide sequence ID" value="NZ_JBHSZS010000027.1"/>
</dbReference>
<proteinExistence type="predicted"/>
<dbReference type="InterPro" id="IPR044668">
    <property type="entry name" value="PuuD-like"/>
</dbReference>
<dbReference type="PATRIC" id="fig|1218493.3.peg.1938"/>
<dbReference type="InterPro" id="IPR011697">
    <property type="entry name" value="Peptidase_C26"/>
</dbReference>
<dbReference type="STRING" id="1218493.JF76_18490"/>